<evidence type="ECO:0000313" key="3">
    <source>
        <dbReference type="Proteomes" id="UP001516400"/>
    </source>
</evidence>
<sequence>MDAHASHINPEVILLAKTNDIFPFTFPALTSHILQPLDSLDDYMRDHPEKSNRTYFHEILNPPFISSFSHNNITNAFKRAGICPLNGSVIATEATTPSVLTAAPLAGPEATEARVAGIGPKYRPPPERKKIPGQHV</sequence>
<dbReference type="EMBL" id="JABFTP020000186">
    <property type="protein sequence ID" value="KAL3289941.1"/>
    <property type="molecule type" value="Genomic_DNA"/>
</dbReference>
<evidence type="ECO:0008006" key="4">
    <source>
        <dbReference type="Google" id="ProtNLM"/>
    </source>
</evidence>
<dbReference type="Proteomes" id="UP001516400">
    <property type="component" value="Unassembled WGS sequence"/>
</dbReference>
<name>A0ABD2PGY7_9CUCU</name>
<comment type="caution">
    <text evidence="2">The sequence shown here is derived from an EMBL/GenBank/DDBJ whole genome shotgun (WGS) entry which is preliminary data.</text>
</comment>
<gene>
    <name evidence="2" type="ORF">HHI36_023324</name>
</gene>
<proteinExistence type="predicted"/>
<evidence type="ECO:0000313" key="2">
    <source>
        <dbReference type="EMBL" id="KAL3289941.1"/>
    </source>
</evidence>
<keyword evidence="3" id="KW-1185">Reference proteome</keyword>
<dbReference type="AlphaFoldDB" id="A0ABD2PGY7"/>
<evidence type="ECO:0000256" key="1">
    <source>
        <dbReference type="SAM" id="MobiDB-lite"/>
    </source>
</evidence>
<organism evidence="2 3">
    <name type="scientific">Cryptolaemus montrouzieri</name>
    <dbReference type="NCBI Taxonomy" id="559131"/>
    <lineage>
        <taxon>Eukaryota</taxon>
        <taxon>Metazoa</taxon>
        <taxon>Ecdysozoa</taxon>
        <taxon>Arthropoda</taxon>
        <taxon>Hexapoda</taxon>
        <taxon>Insecta</taxon>
        <taxon>Pterygota</taxon>
        <taxon>Neoptera</taxon>
        <taxon>Endopterygota</taxon>
        <taxon>Coleoptera</taxon>
        <taxon>Polyphaga</taxon>
        <taxon>Cucujiformia</taxon>
        <taxon>Coccinelloidea</taxon>
        <taxon>Coccinellidae</taxon>
        <taxon>Scymninae</taxon>
        <taxon>Scymnini</taxon>
        <taxon>Cryptolaemus</taxon>
    </lineage>
</organism>
<reference evidence="2 3" key="1">
    <citation type="journal article" date="2021" name="BMC Biol.">
        <title>Horizontally acquired antibacterial genes associated with adaptive radiation of ladybird beetles.</title>
        <authorList>
            <person name="Li H.S."/>
            <person name="Tang X.F."/>
            <person name="Huang Y.H."/>
            <person name="Xu Z.Y."/>
            <person name="Chen M.L."/>
            <person name="Du X.Y."/>
            <person name="Qiu B.Y."/>
            <person name="Chen P.T."/>
            <person name="Zhang W."/>
            <person name="Slipinski A."/>
            <person name="Escalona H.E."/>
            <person name="Waterhouse R.M."/>
            <person name="Zwick A."/>
            <person name="Pang H."/>
        </authorList>
    </citation>
    <scope>NUCLEOTIDE SEQUENCE [LARGE SCALE GENOMIC DNA]</scope>
    <source>
        <strain evidence="2">SYSU2018</strain>
    </source>
</reference>
<feature type="region of interest" description="Disordered" evidence="1">
    <location>
        <begin position="117"/>
        <end position="136"/>
    </location>
</feature>
<accession>A0ABD2PGY7</accession>
<protein>
    <recommendedName>
        <fullName evidence="4">DDE-1 domain-containing protein</fullName>
    </recommendedName>
</protein>